<reference evidence="2 3" key="1">
    <citation type="journal article" date="2016" name="Mol. Biol. Evol.">
        <title>Comparative Genomics of Early-Diverging Mushroom-Forming Fungi Provides Insights into the Origins of Lignocellulose Decay Capabilities.</title>
        <authorList>
            <person name="Nagy L.G."/>
            <person name="Riley R."/>
            <person name="Tritt A."/>
            <person name="Adam C."/>
            <person name="Daum C."/>
            <person name="Floudas D."/>
            <person name="Sun H."/>
            <person name="Yadav J.S."/>
            <person name="Pangilinan J."/>
            <person name="Larsson K.H."/>
            <person name="Matsuura K."/>
            <person name="Barry K."/>
            <person name="Labutti K."/>
            <person name="Kuo R."/>
            <person name="Ohm R.A."/>
            <person name="Bhattacharya S.S."/>
            <person name="Shirouzu T."/>
            <person name="Yoshinaga Y."/>
            <person name="Martin F.M."/>
            <person name="Grigoriev I.V."/>
            <person name="Hibbett D.S."/>
        </authorList>
    </citation>
    <scope>NUCLEOTIDE SEQUENCE [LARGE SCALE GENOMIC DNA]</scope>
    <source>
        <strain evidence="2 3">CBS 109695</strain>
    </source>
</reference>
<evidence type="ECO:0000313" key="2">
    <source>
        <dbReference type="EMBL" id="KZP24077.1"/>
    </source>
</evidence>
<evidence type="ECO:0000256" key="1">
    <source>
        <dbReference type="SAM" id="MobiDB-lite"/>
    </source>
</evidence>
<feature type="compositionally biased region" description="Low complexity" evidence="1">
    <location>
        <begin position="246"/>
        <end position="262"/>
    </location>
</feature>
<evidence type="ECO:0000313" key="3">
    <source>
        <dbReference type="Proteomes" id="UP000076532"/>
    </source>
</evidence>
<organism evidence="2 3">
    <name type="scientific">Athelia psychrophila</name>
    <dbReference type="NCBI Taxonomy" id="1759441"/>
    <lineage>
        <taxon>Eukaryota</taxon>
        <taxon>Fungi</taxon>
        <taxon>Dikarya</taxon>
        <taxon>Basidiomycota</taxon>
        <taxon>Agaricomycotina</taxon>
        <taxon>Agaricomycetes</taxon>
        <taxon>Agaricomycetidae</taxon>
        <taxon>Atheliales</taxon>
        <taxon>Atheliaceae</taxon>
        <taxon>Athelia</taxon>
    </lineage>
</organism>
<dbReference type="EMBL" id="KV417528">
    <property type="protein sequence ID" value="KZP24077.1"/>
    <property type="molecule type" value="Genomic_DNA"/>
</dbReference>
<name>A0A166MJY1_9AGAM</name>
<keyword evidence="3" id="KW-1185">Reference proteome</keyword>
<protein>
    <submittedName>
        <fullName evidence="2">Uncharacterized protein</fullName>
    </submittedName>
</protein>
<sequence length="791" mass="87100">MYAFVLSPPLTYSFYARLTSSSQLSTLTFLLCDYVKKHLTTDYISFTENAVTAVLRVSGKPRTERIWDEEDPANFAPLSYIPILSLRATRETSELGSGGLKSAKIPKSQHKVIKKLEIMQVQEVKQQHIKTKDVLHVRPSIDPATLPAMLSLFKSLPTLDPLLFPDRLSSHVESFPRSDSPPYIMPKEAFVSIFCRANRLHDQEVDSDILKPAPVHASMPSTLQDLPGMLPPVQPIETGEHEDFVPPSSSSLGTPSPGSGTSDVDELEQFLVSPPGSKAKPPLIQELVDSNIAQLASLPSPEKDAIAGPRSERLGESLSKKSKSIGDGQRLTNAGINPKIPIHTSSLPAFTPHNSICLSVLGQPSSLLEKLHPTNDDGKELGLEVREVHGVAGHGPMDIIMDEQLNQKGTILMDVPLRLPEGFSRRPAVGASLKKVARLKSFNIELSWRPFRFSIKVPTNEQVARAGMVEEPMRVHVDASKVNDILASVQAEKHHHQPRWQEENDDNTLAKMSQSSEFEHILTRGDRLRLAGVPETISDEEAAVCVVDENDHASPTTVAVPSHGTKPDIVENAVFLLEDIESVGWGNIAGDSRISLVDPADCMEEQPFVNSYFSDDDKENLMPLHEHATQSFHAAVPVAIMEIAPIPILDEEEIPGVYAAPESIQDRNTLIFPSPRLLPSTVHRYLASVGFVQKRSIKTNTSVHLALADTFEQAAMFTKCFCDCAEANDATGGVIWGSREWLDNEEQEGERDLGRCRGMNMFSAFTMLFQMPLQSFLDLDAAERALTADRA</sequence>
<gene>
    <name evidence="2" type="ORF">FIBSPDRAFT_930065</name>
</gene>
<feature type="compositionally biased region" description="Basic and acidic residues" evidence="1">
    <location>
        <begin position="301"/>
        <end position="319"/>
    </location>
</feature>
<feature type="region of interest" description="Disordered" evidence="1">
    <location>
        <begin position="220"/>
        <end position="264"/>
    </location>
</feature>
<dbReference type="AlphaFoldDB" id="A0A166MJY1"/>
<dbReference type="Proteomes" id="UP000076532">
    <property type="component" value="Unassembled WGS sequence"/>
</dbReference>
<dbReference type="STRING" id="436010.A0A166MJY1"/>
<accession>A0A166MJY1</accession>
<feature type="region of interest" description="Disordered" evidence="1">
    <location>
        <begin position="300"/>
        <end position="337"/>
    </location>
</feature>
<proteinExistence type="predicted"/>
<dbReference type="OrthoDB" id="2422840at2759"/>